<sequence length="235" mass="25634">MRWRTKPTRSSRRACAREFRRWPGERVAAQTTRKTGCAYHAASVGNRGLPVQNQVLHEHGTVGSFSSPSDIYKKKRGDKKMMTKNTSTTGIEQMGNSVLRYSLVTNLVWIGSLKFQDYEMENIRPLVTSSPLFSGVLKKLGEKKTAQLIGVAEIGMGALIAAKPLAPRASALGSLGAVGMFVTTLSFMATTPGVQQENHGKTKLSMVGQFLLKDTVLLGASILTAAESLQHARRR</sequence>
<protein>
    <submittedName>
        <fullName evidence="2">MC21</fullName>
    </submittedName>
</protein>
<dbReference type="PANTHER" id="PTHR40106">
    <property type="entry name" value="INNER MEMBRANE PROTEIN RCLC"/>
    <property type="match status" value="1"/>
</dbReference>
<reference evidence="2" key="1">
    <citation type="submission" date="2001-05" db="EMBL/GenBank/DDBJ databases">
        <title>A 50 kb plasmid rich in mobile gene sequences isolated from a marine Micrococcus.</title>
        <authorList>
            <person name="Zhong Z."/>
            <person name="Caspi R."/>
            <person name="Mincer T."/>
            <person name="Helinski D."/>
            <person name="Knauf V."/>
            <person name="Boardman K."/>
            <person name="Wilkinson J.E."/>
            <person name="Shea T."/>
            <person name="DeLoughery C."/>
            <person name="Toukdarian A."/>
        </authorList>
    </citation>
    <scope>NUCLEOTIDE SEQUENCE</scope>
    <source>
        <strain evidence="2">28</strain>
        <plasmid evidence="2">pSD10</plasmid>
    </source>
</reference>
<dbReference type="InterPro" id="IPR007339">
    <property type="entry name" value="RclC-like"/>
</dbReference>
<keyword evidence="1" id="KW-1133">Transmembrane helix</keyword>
<keyword evidence="1" id="KW-0812">Transmembrane</keyword>
<evidence type="ECO:0000256" key="1">
    <source>
        <dbReference type="SAM" id="Phobius"/>
    </source>
</evidence>
<proteinExistence type="predicted"/>
<dbReference type="GO" id="GO:0005886">
    <property type="term" value="C:plasma membrane"/>
    <property type="evidence" value="ECO:0007669"/>
    <property type="project" value="TreeGrafter"/>
</dbReference>
<keyword evidence="2" id="KW-0614">Plasmid</keyword>
<feature type="transmembrane region" description="Helical" evidence="1">
    <location>
        <begin position="210"/>
        <end position="229"/>
    </location>
</feature>
<dbReference type="EMBL" id="AY034092">
    <property type="protein sequence ID" value="AAK62495.1"/>
    <property type="molecule type" value="Genomic_DNA"/>
</dbReference>
<dbReference type="AlphaFoldDB" id="Q8VPQ0"/>
<dbReference type="Pfam" id="PF04224">
    <property type="entry name" value="DUF417"/>
    <property type="match status" value="1"/>
</dbReference>
<evidence type="ECO:0000313" key="2">
    <source>
        <dbReference type="EMBL" id="AAK62495.1"/>
    </source>
</evidence>
<feature type="transmembrane region" description="Helical" evidence="1">
    <location>
        <begin position="169"/>
        <end position="190"/>
    </location>
</feature>
<accession>Q8VPQ0</accession>
<keyword evidence="1" id="KW-0472">Membrane</keyword>
<dbReference type="PANTHER" id="PTHR40106:SF1">
    <property type="entry name" value="INNER MEMBRANE PROTEIN RCLC"/>
    <property type="match status" value="1"/>
</dbReference>
<name>Q8VPQ0_9MICC</name>
<geneLocation type="plasmid" evidence="2">
    <name>pSD10</name>
</geneLocation>
<organism evidence="2">
    <name type="scientific">Micrococcus sp. 28</name>
    <dbReference type="NCBI Taxonomy" id="161213"/>
    <lineage>
        <taxon>Bacteria</taxon>
        <taxon>Bacillati</taxon>
        <taxon>Actinomycetota</taxon>
        <taxon>Actinomycetes</taxon>
        <taxon>Micrococcales</taxon>
        <taxon>Micrococcaceae</taxon>
        <taxon>Micrococcus</taxon>
    </lineage>
</organism>
<dbReference type="GO" id="GO:1901530">
    <property type="term" value="P:response to hypochlorite"/>
    <property type="evidence" value="ECO:0007669"/>
    <property type="project" value="TreeGrafter"/>
</dbReference>